<dbReference type="AlphaFoldDB" id="A0AAI8PKH0"/>
<protein>
    <submittedName>
        <fullName evidence="2">Uncharacterized protein</fullName>
    </submittedName>
</protein>
<sequence>MLLPPPAARRPPPAARRPPLDPTRAGGSDGSTSVHCSSVRSDGYPPPEPLTDFNERVSPRLRQISNAALTPNGADDVCHLQMEIDLIATSELRETFSALHAALVL</sequence>
<proteinExistence type="predicted"/>
<dbReference type="KEGG" id="sge:DWG14_00123"/>
<evidence type="ECO:0000313" key="2">
    <source>
        <dbReference type="EMBL" id="AYC35915.1"/>
    </source>
</evidence>
<feature type="compositionally biased region" description="Polar residues" evidence="1">
    <location>
        <begin position="30"/>
        <end position="40"/>
    </location>
</feature>
<name>A0AAI8PKH0_9ACTN</name>
<evidence type="ECO:0000256" key="1">
    <source>
        <dbReference type="SAM" id="MobiDB-lite"/>
    </source>
</evidence>
<organism evidence="2 3">
    <name type="scientific">Streptomyces griseorubiginosus</name>
    <dbReference type="NCBI Taxonomy" id="67304"/>
    <lineage>
        <taxon>Bacteria</taxon>
        <taxon>Bacillati</taxon>
        <taxon>Actinomycetota</taxon>
        <taxon>Actinomycetes</taxon>
        <taxon>Kitasatosporales</taxon>
        <taxon>Streptomycetaceae</taxon>
        <taxon>Streptomyces</taxon>
    </lineage>
</organism>
<feature type="compositionally biased region" description="Pro residues" evidence="1">
    <location>
        <begin position="1"/>
        <end position="16"/>
    </location>
</feature>
<reference evidence="2 3" key="1">
    <citation type="submission" date="2018-09" db="EMBL/GenBank/DDBJ databases">
        <title>Production of Trimethoprim by Streptomyces sp. 3E-1.</title>
        <authorList>
            <person name="Kang H.J."/>
            <person name="Kim S.B."/>
        </authorList>
    </citation>
    <scope>NUCLEOTIDE SEQUENCE [LARGE SCALE GENOMIC DNA]</scope>
    <source>
        <strain evidence="2 3">3E-1</strain>
    </source>
</reference>
<feature type="region of interest" description="Disordered" evidence="1">
    <location>
        <begin position="1"/>
        <end position="54"/>
    </location>
</feature>
<evidence type="ECO:0000313" key="3">
    <source>
        <dbReference type="Proteomes" id="UP000265765"/>
    </source>
</evidence>
<dbReference type="EMBL" id="CP032427">
    <property type="protein sequence ID" value="AYC35915.1"/>
    <property type="molecule type" value="Genomic_DNA"/>
</dbReference>
<accession>A0AAI8PKH0</accession>
<dbReference type="Proteomes" id="UP000265765">
    <property type="component" value="Chromosome"/>
</dbReference>
<gene>
    <name evidence="2" type="ORF">DWG14_00123</name>
</gene>